<gene>
    <name evidence="2" type="ORF">EZE20_10990</name>
</gene>
<dbReference type="OrthoDB" id="1467932at2"/>
<keyword evidence="3" id="KW-1185">Reference proteome</keyword>
<proteinExistence type="predicted"/>
<sequence>MAVYPTHNLNRKLIDLKEKIRHLIAIKDKQKWDLIKLERENAELRAANKQLTDEVKQIQKNYSSLQKDFNKSKNFAKIVSNKLTPTDGLAELKDSVERYIHEIDKCIEMLEETL</sequence>
<accession>A0A4R4KBH0</accession>
<evidence type="ECO:0000313" key="2">
    <source>
        <dbReference type="EMBL" id="TDB65224.1"/>
    </source>
</evidence>
<dbReference type="EMBL" id="SMJU01000006">
    <property type="protein sequence ID" value="TDB65224.1"/>
    <property type="molecule type" value="Genomic_DNA"/>
</dbReference>
<evidence type="ECO:0000256" key="1">
    <source>
        <dbReference type="SAM" id="Coils"/>
    </source>
</evidence>
<protein>
    <submittedName>
        <fullName evidence="2">Uncharacterized protein</fullName>
    </submittedName>
</protein>
<comment type="caution">
    <text evidence="2">The sequence shown here is derived from an EMBL/GenBank/DDBJ whole genome shotgun (WGS) entry which is preliminary data.</text>
</comment>
<organism evidence="2 3">
    <name type="scientific">Arundinibacter roseus</name>
    <dbReference type="NCBI Taxonomy" id="2070510"/>
    <lineage>
        <taxon>Bacteria</taxon>
        <taxon>Pseudomonadati</taxon>
        <taxon>Bacteroidota</taxon>
        <taxon>Cytophagia</taxon>
        <taxon>Cytophagales</taxon>
        <taxon>Spirosomataceae</taxon>
        <taxon>Arundinibacter</taxon>
    </lineage>
</organism>
<dbReference type="AlphaFoldDB" id="A0A4R4KBH0"/>
<dbReference type="Proteomes" id="UP000295706">
    <property type="component" value="Unassembled WGS sequence"/>
</dbReference>
<keyword evidence="1" id="KW-0175">Coiled coil</keyword>
<feature type="coiled-coil region" evidence="1">
    <location>
        <begin position="27"/>
        <end position="68"/>
    </location>
</feature>
<name>A0A4R4KBH0_9BACT</name>
<reference evidence="2 3" key="1">
    <citation type="submission" date="2019-02" db="EMBL/GenBank/DDBJ databases">
        <title>Arundinibacter roseus gen. nov., sp. nov., a new member of the family Cytophagaceae.</title>
        <authorList>
            <person name="Szuroczki S."/>
            <person name="Khayer B."/>
            <person name="Sproer C."/>
            <person name="Toumi M."/>
            <person name="Szabo A."/>
            <person name="Felfoldi T."/>
            <person name="Schumann P."/>
            <person name="Toth E."/>
        </authorList>
    </citation>
    <scope>NUCLEOTIDE SEQUENCE [LARGE SCALE GENOMIC DNA]</scope>
    <source>
        <strain evidence="2 3">DMA-k-7a</strain>
    </source>
</reference>
<dbReference type="RefSeq" id="WP_132117487.1">
    <property type="nucleotide sequence ID" value="NZ_SMJU01000006.1"/>
</dbReference>
<evidence type="ECO:0000313" key="3">
    <source>
        <dbReference type="Proteomes" id="UP000295706"/>
    </source>
</evidence>